<keyword evidence="1" id="KW-0732">Signal</keyword>
<dbReference type="AlphaFoldDB" id="L1KQ35"/>
<evidence type="ECO:0000313" key="3">
    <source>
        <dbReference type="Proteomes" id="UP000010411"/>
    </source>
</evidence>
<feature type="chain" id="PRO_5003951573" description="Tat pathway signal sequence domain protein" evidence="1">
    <location>
        <begin position="30"/>
        <end position="214"/>
    </location>
</feature>
<reference evidence="2 3" key="1">
    <citation type="submission" date="2012-11" db="EMBL/GenBank/DDBJ databases">
        <authorList>
            <person name="Huguet-Tapia J.C."/>
            <person name="Durkin A.S."/>
            <person name="Pettis G.S."/>
            <person name="Badger J.H."/>
        </authorList>
    </citation>
    <scope>NUCLEOTIDE SEQUENCE [LARGE SCALE GENOMIC DNA]</scope>
    <source>
        <strain evidence="2 3">91-03</strain>
    </source>
</reference>
<sequence length="214" mass="23628">MQSKSAASALAVGASSLALVMGMAPDAGAVATTSHSKPYSATVSMWSKPLQRCVYVKFTGRIEFKHYYWQMKGAKDHAYTGVKLKDPTMTATNYTSCSGGKRAKLTKLEMTQRWYESTKCKLNASVSGGYPWGVYAAPTVECGKRKAAQRETTYNETLWKYQQSNTGRPAKFDGTVRVSLKKEKLCLSVRPTVTAYVKGKSDSWTKTVKVCVKR</sequence>
<evidence type="ECO:0008006" key="4">
    <source>
        <dbReference type="Google" id="ProtNLM"/>
    </source>
</evidence>
<comment type="caution">
    <text evidence="2">The sequence shown here is derived from an EMBL/GenBank/DDBJ whole genome shotgun (WGS) entry which is preliminary data.</text>
</comment>
<proteinExistence type="predicted"/>
<protein>
    <recommendedName>
        <fullName evidence="4">Tat pathway signal sequence domain protein</fullName>
    </recommendedName>
</protein>
<organism evidence="2 3">
    <name type="scientific">Streptomyces ipomoeae 91-03</name>
    <dbReference type="NCBI Taxonomy" id="698759"/>
    <lineage>
        <taxon>Bacteria</taxon>
        <taxon>Bacillati</taxon>
        <taxon>Actinomycetota</taxon>
        <taxon>Actinomycetes</taxon>
        <taxon>Kitasatosporales</taxon>
        <taxon>Streptomycetaceae</taxon>
        <taxon>Streptomyces</taxon>
    </lineage>
</organism>
<keyword evidence="3" id="KW-1185">Reference proteome</keyword>
<dbReference type="EMBL" id="AEJC01000502">
    <property type="protein sequence ID" value="EKX62605.1"/>
    <property type="molecule type" value="Genomic_DNA"/>
</dbReference>
<gene>
    <name evidence="2" type="ORF">STRIP9103_07101</name>
</gene>
<dbReference type="Proteomes" id="UP000010411">
    <property type="component" value="Unassembled WGS sequence"/>
</dbReference>
<dbReference type="PATRIC" id="fig|698759.3.peg.6706"/>
<evidence type="ECO:0000256" key="1">
    <source>
        <dbReference type="SAM" id="SignalP"/>
    </source>
</evidence>
<dbReference type="RefSeq" id="WP_009327639.1">
    <property type="nucleotide sequence ID" value="NZ_AEJC01000502.1"/>
</dbReference>
<feature type="signal peptide" evidence="1">
    <location>
        <begin position="1"/>
        <end position="29"/>
    </location>
</feature>
<evidence type="ECO:0000313" key="2">
    <source>
        <dbReference type="EMBL" id="EKX62605.1"/>
    </source>
</evidence>
<accession>L1KQ35</accession>
<name>L1KQ35_9ACTN</name>